<dbReference type="EMBL" id="QJTJ01000001">
    <property type="protein sequence ID" value="PYF08978.1"/>
    <property type="molecule type" value="Genomic_DNA"/>
</dbReference>
<reference evidence="6 7" key="1">
    <citation type="submission" date="2018-06" db="EMBL/GenBank/DDBJ databases">
        <title>Genomic Encyclopedia of Archaeal and Bacterial Type Strains, Phase II (KMG-II): from individual species to whole genera.</title>
        <authorList>
            <person name="Goeker M."/>
        </authorList>
    </citation>
    <scope>NUCLEOTIDE SEQUENCE [LARGE SCALE GENOMIC DNA]</scope>
    <source>
        <strain evidence="6 7">KACC 16626</strain>
    </source>
</reference>
<name>A0A318U155_9BACL</name>
<keyword evidence="3 5" id="KW-1133">Transmembrane helix</keyword>
<dbReference type="AlphaFoldDB" id="A0A318U155"/>
<dbReference type="OrthoDB" id="1809613at2"/>
<protein>
    <submittedName>
        <fullName evidence="6">Putative membrane protein required for colicin V production</fullName>
    </submittedName>
</protein>
<dbReference type="PANTHER" id="PTHR37306">
    <property type="entry name" value="COLICIN V PRODUCTION PROTEIN"/>
    <property type="match status" value="1"/>
</dbReference>
<dbReference type="PANTHER" id="PTHR37306:SF1">
    <property type="entry name" value="COLICIN V PRODUCTION PROTEIN"/>
    <property type="match status" value="1"/>
</dbReference>
<comment type="subcellular location">
    <subcellularLocation>
        <location evidence="1">Membrane</location>
        <topology evidence="1">Multi-pass membrane protein</topology>
    </subcellularLocation>
</comment>
<evidence type="ECO:0000256" key="3">
    <source>
        <dbReference type="ARBA" id="ARBA00022989"/>
    </source>
</evidence>
<dbReference type="InterPro" id="IPR003825">
    <property type="entry name" value="Colicin-V_CvpA"/>
</dbReference>
<gene>
    <name evidence="6" type="ORF">BJ095_101200</name>
</gene>
<dbReference type="GO" id="GO:0016020">
    <property type="term" value="C:membrane"/>
    <property type="evidence" value="ECO:0007669"/>
    <property type="project" value="UniProtKB-SubCell"/>
</dbReference>
<dbReference type="GO" id="GO:0009403">
    <property type="term" value="P:toxin biosynthetic process"/>
    <property type="evidence" value="ECO:0007669"/>
    <property type="project" value="InterPro"/>
</dbReference>
<feature type="transmembrane region" description="Helical" evidence="5">
    <location>
        <begin position="27"/>
        <end position="43"/>
    </location>
</feature>
<evidence type="ECO:0000313" key="7">
    <source>
        <dbReference type="Proteomes" id="UP000247416"/>
    </source>
</evidence>
<keyword evidence="4 5" id="KW-0472">Membrane</keyword>
<feature type="transmembrane region" description="Helical" evidence="5">
    <location>
        <begin position="117"/>
        <end position="141"/>
    </location>
</feature>
<feature type="transmembrane region" description="Helical" evidence="5">
    <location>
        <begin position="81"/>
        <end position="105"/>
    </location>
</feature>
<sequence length="180" mass="20693">MLDIILLIIFAASILIGLKRGFIVQAIHLVSYFVALFVAFVYYKPLAEKFVLWIPYPGVTDDLSMMLVLDQLNVDQTFYRIIAFAVIFFAVKIALQILGSIFDFLTYLPILNSVNRLLGAVLCFVEFYLIVFIGMYVLALLPIGSLQNLMDGSIIAKLMLEHTPFFTDMVQDWWYIYKEH</sequence>
<comment type="caution">
    <text evidence="6">The sequence shown here is derived from an EMBL/GenBank/DDBJ whole genome shotgun (WGS) entry which is preliminary data.</text>
</comment>
<keyword evidence="7" id="KW-1185">Reference proteome</keyword>
<evidence type="ECO:0000313" key="6">
    <source>
        <dbReference type="EMBL" id="PYF08978.1"/>
    </source>
</evidence>
<organism evidence="6 7">
    <name type="scientific">Ureibacillus chungkukjangi</name>
    <dbReference type="NCBI Taxonomy" id="1202712"/>
    <lineage>
        <taxon>Bacteria</taxon>
        <taxon>Bacillati</taxon>
        <taxon>Bacillota</taxon>
        <taxon>Bacilli</taxon>
        <taxon>Bacillales</taxon>
        <taxon>Caryophanaceae</taxon>
        <taxon>Ureibacillus</taxon>
    </lineage>
</organism>
<evidence type="ECO:0000256" key="5">
    <source>
        <dbReference type="SAM" id="Phobius"/>
    </source>
</evidence>
<keyword evidence="2 5" id="KW-0812">Transmembrane</keyword>
<evidence type="ECO:0000256" key="4">
    <source>
        <dbReference type="ARBA" id="ARBA00023136"/>
    </source>
</evidence>
<dbReference type="Pfam" id="PF02674">
    <property type="entry name" value="Colicin_V"/>
    <property type="match status" value="1"/>
</dbReference>
<accession>A0A318U155</accession>
<evidence type="ECO:0000256" key="1">
    <source>
        <dbReference type="ARBA" id="ARBA00004141"/>
    </source>
</evidence>
<proteinExistence type="predicted"/>
<evidence type="ECO:0000256" key="2">
    <source>
        <dbReference type="ARBA" id="ARBA00022692"/>
    </source>
</evidence>
<dbReference type="RefSeq" id="WP_107934159.1">
    <property type="nucleotide sequence ID" value="NZ_CP085009.1"/>
</dbReference>
<dbReference type="Proteomes" id="UP000247416">
    <property type="component" value="Unassembled WGS sequence"/>
</dbReference>